<reference evidence="7" key="2">
    <citation type="submission" date="2021-08" db="EMBL/GenBank/DDBJ databases">
        <authorList>
            <person name="Tani A."/>
            <person name="Ola A."/>
            <person name="Ogura Y."/>
            <person name="Katsura K."/>
            <person name="Hayashi T."/>
        </authorList>
    </citation>
    <scope>NUCLEOTIDE SEQUENCE</scope>
    <source>
        <strain evidence="7">KCTC 52305</strain>
    </source>
</reference>
<feature type="modified residue" description="4-aspartylphosphate" evidence="3">
    <location>
        <position position="85"/>
    </location>
</feature>
<dbReference type="InterPro" id="IPR058245">
    <property type="entry name" value="NreC/VraR/RcsB-like_REC"/>
</dbReference>
<dbReference type="InterPro" id="IPR036388">
    <property type="entry name" value="WH-like_DNA-bd_sf"/>
</dbReference>
<proteinExistence type="predicted"/>
<dbReference type="CDD" id="cd06170">
    <property type="entry name" value="LuxR_C_like"/>
    <property type="match status" value="1"/>
</dbReference>
<feature type="domain" description="HTH luxR-type" evidence="5">
    <location>
        <begin position="176"/>
        <end position="241"/>
    </location>
</feature>
<dbReference type="InterPro" id="IPR000792">
    <property type="entry name" value="Tscrpt_reg_LuxR_C"/>
</dbReference>
<evidence type="ECO:0000256" key="3">
    <source>
        <dbReference type="PROSITE-ProRule" id="PRU00169"/>
    </source>
</evidence>
<evidence type="ECO:0000313" key="7">
    <source>
        <dbReference type="EMBL" id="GJD47490.1"/>
    </source>
</evidence>
<dbReference type="Pfam" id="PF00196">
    <property type="entry name" value="GerE"/>
    <property type="match status" value="1"/>
</dbReference>
<dbReference type="RefSeq" id="WP_203236437.1">
    <property type="nucleotide sequence ID" value="NZ_BPQH01000001.1"/>
</dbReference>
<dbReference type="PANTHER" id="PTHR45566">
    <property type="entry name" value="HTH-TYPE TRANSCRIPTIONAL REGULATOR YHJB-RELATED"/>
    <property type="match status" value="1"/>
</dbReference>
<comment type="caution">
    <text evidence="7">The sequence shown here is derived from an EMBL/GenBank/DDBJ whole genome shotgun (WGS) entry which is preliminary data.</text>
</comment>
<dbReference type="Proteomes" id="UP001055167">
    <property type="component" value="Unassembled WGS sequence"/>
</dbReference>
<dbReference type="PROSITE" id="PS50043">
    <property type="entry name" value="HTH_LUXR_2"/>
    <property type="match status" value="1"/>
</dbReference>
<dbReference type="InterPro" id="IPR001789">
    <property type="entry name" value="Sig_transdc_resp-reg_receiver"/>
</dbReference>
<reference evidence="7" key="1">
    <citation type="journal article" date="2021" name="Front. Microbiol.">
        <title>Comprehensive Comparative Genomics and Phenotyping of Methylobacterium Species.</title>
        <authorList>
            <person name="Alessa O."/>
            <person name="Ogura Y."/>
            <person name="Fujitani Y."/>
            <person name="Takami H."/>
            <person name="Hayashi T."/>
            <person name="Sahin N."/>
            <person name="Tani A."/>
        </authorList>
    </citation>
    <scope>NUCLEOTIDE SEQUENCE</scope>
    <source>
        <strain evidence="7">KCTC 52305</strain>
    </source>
</reference>
<accession>A0ABQ4QQD3</accession>
<dbReference type="PRINTS" id="PR00038">
    <property type="entry name" value="HTHLUXR"/>
</dbReference>
<dbReference type="Gene3D" id="1.10.10.10">
    <property type="entry name" value="Winged helix-like DNA-binding domain superfamily/Winged helix DNA-binding domain"/>
    <property type="match status" value="1"/>
</dbReference>
<dbReference type="CDD" id="cd17535">
    <property type="entry name" value="REC_NarL-like"/>
    <property type="match status" value="1"/>
</dbReference>
<dbReference type="SMART" id="SM00448">
    <property type="entry name" value="REC"/>
    <property type="match status" value="1"/>
</dbReference>
<dbReference type="SUPFAM" id="SSF52172">
    <property type="entry name" value="CheY-like"/>
    <property type="match status" value="1"/>
</dbReference>
<dbReference type="SMART" id="SM00421">
    <property type="entry name" value="HTH_LUXR"/>
    <property type="match status" value="1"/>
</dbReference>
<keyword evidence="8" id="KW-1185">Reference proteome</keyword>
<dbReference type="InterPro" id="IPR051015">
    <property type="entry name" value="EvgA-like"/>
</dbReference>
<dbReference type="EMBL" id="BPQH01000001">
    <property type="protein sequence ID" value="GJD47490.1"/>
    <property type="molecule type" value="Genomic_DNA"/>
</dbReference>
<dbReference type="PANTHER" id="PTHR45566:SF1">
    <property type="entry name" value="HTH-TYPE TRANSCRIPTIONAL REGULATOR YHJB-RELATED"/>
    <property type="match status" value="1"/>
</dbReference>
<dbReference type="Gene3D" id="3.40.50.2300">
    <property type="match status" value="1"/>
</dbReference>
<feature type="domain" description="Response regulatory" evidence="6">
    <location>
        <begin position="33"/>
        <end position="150"/>
    </location>
</feature>
<evidence type="ECO:0000313" key="8">
    <source>
        <dbReference type="Proteomes" id="UP001055167"/>
    </source>
</evidence>
<dbReference type="Pfam" id="PF00072">
    <property type="entry name" value="Response_reg"/>
    <property type="match status" value="1"/>
</dbReference>
<evidence type="ECO:0000256" key="2">
    <source>
        <dbReference type="ARBA" id="ARBA00023125"/>
    </source>
</evidence>
<feature type="region of interest" description="Disordered" evidence="4">
    <location>
        <begin position="1"/>
        <end position="29"/>
    </location>
</feature>
<dbReference type="PROSITE" id="PS50110">
    <property type="entry name" value="RESPONSE_REGULATORY"/>
    <property type="match status" value="1"/>
</dbReference>
<evidence type="ECO:0000256" key="1">
    <source>
        <dbReference type="ARBA" id="ARBA00022553"/>
    </source>
</evidence>
<dbReference type="InterPro" id="IPR016032">
    <property type="entry name" value="Sig_transdc_resp-reg_C-effctor"/>
</dbReference>
<sequence length="252" mass="26826">MVGLTLPAQPVSPPAGRRPDEGPAPAAKGSDMHLMIVDDHPLFREALSSAVRLAFPDAQVEEADGIESACAVLARARSVDLTLLDLTMQGVNGFDGLIAIRTRFPRTPILVVSGLDDPRIVREALGHGAAGFVPKAAGKPVLIRAITDVLNGAVFVPETLSGGPEPEKRRGGKAPIAQRIAELTPQQVRVLLMIRQGKLNKQIAHELGVGDSTVKAHVSEILRKLGVISRTQIVIETANLDYEHILSELPSP</sequence>
<gene>
    <name evidence="7" type="primary">narL</name>
    <name evidence="7" type="ORF">OPKNFCMD_0198</name>
</gene>
<evidence type="ECO:0000259" key="6">
    <source>
        <dbReference type="PROSITE" id="PS50110"/>
    </source>
</evidence>
<keyword evidence="2" id="KW-0238">DNA-binding</keyword>
<name>A0ABQ4QQD3_9HYPH</name>
<evidence type="ECO:0000259" key="5">
    <source>
        <dbReference type="PROSITE" id="PS50043"/>
    </source>
</evidence>
<dbReference type="InterPro" id="IPR011006">
    <property type="entry name" value="CheY-like_superfamily"/>
</dbReference>
<organism evidence="7 8">
    <name type="scientific">Methylobacterium crusticola</name>
    <dbReference type="NCBI Taxonomy" id="1697972"/>
    <lineage>
        <taxon>Bacteria</taxon>
        <taxon>Pseudomonadati</taxon>
        <taxon>Pseudomonadota</taxon>
        <taxon>Alphaproteobacteria</taxon>
        <taxon>Hyphomicrobiales</taxon>
        <taxon>Methylobacteriaceae</taxon>
        <taxon>Methylobacterium</taxon>
    </lineage>
</organism>
<keyword evidence="1 3" id="KW-0597">Phosphoprotein</keyword>
<dbReference type="SUPFAM" id="SSF46894">
    <property type="entry name" value="C-terminal effector domain of the bipartite response regulators"/>
    <property type="match status" value="1"/>
</dbReference>
<evidence type="ECO:0000256" key="4">
    <source>
        <dbReference type="SAM" id="MobiDB-lite"/>
    </source>
</evidence>
<protein>
    <submittedName>
        <fullName evidence="7">Transcriptional regulatory protein NarL</fullName>
    </submittedName>
</protein>